<comment type="caution">
    <text evidence="2">The sequence shown here is derived from an EMBL/GenBank/DDBJ whole genome shotgun (WGS) entry which is preliminary data.</text>
</comment>
<dbReference type="PANTHER" id="PTHR48465:SF1">
    <property type="entry name" value="PROTEIN SSUH2 HOMOLOG"/>
    <property type="match status" value="1"/>
</dbReference>
<evidence type="ECO:0000313" key="2">
    <source>
        <dbReference type="EMBL" id="KAK3739911.1"/>
    </source>
</evidence>
<evidence type="ECO:0000313" key="3">
    <source>
        <dbReference type="Proteomes" id="UP001283361"/>
    </source>
</evidence>
<evidence type="ECO:0000256" key="1">
    <source>
        <dbReference type="SAM" id="MobiDB-lite"/>
    </source>
</evidence>
<accession>A0AAE0YD54</accession>
<feature type="region of interest" description="Disordered" evidence="1">
    <location>
        <begin position="454"/>
        <end position="507"/>
    </location>
</feature>
<feature type="compositionally biased region" description="Pro residues" evidence="1">
    <location>
        <begin position="12"/>
        <end position="55"/>
    </location>
</feature>
<sequence>MEKQGYGTTGAPPYPQAGAPPYPQSGAPPYPQAGAPPYPQSGAPPYPQAGAPPYPQSGAPTYAPQGHGGPMDKVMSSYPPSAEGSYQGATDQGVEASCPPLEMMDQVPGYNNVGFEGVALPPPSYDEAIGQRPDIEVFRSTGSINAEDAREAILEHARNNCCWGTEPAKTMTINDLVSFNGYHYTLETFAESRSTKWASEPFYGGNIYITGNPPGPWDIAANPPQMFKSSKLDLEVPNTASVKPCHKCQGMGSTRCGFCHGIGRRSCFRCSGSGRRTEFRDGKHETVSCGCMGGQEWCSACNGIGRKQCHKCKGKGNLRWYIQLTVKWTNHLESHVEQRTSLPNELIREVTGEMAFEETYPRVWPISTFPVREINDRSKDFVTLHSTKYTMEKILMQRQRVQTVPITQVLYTHKDKSANYFVFGLEHKVHAPDYPATCCCGCSILIILEQEEEYEKKKERRRRRTKTTRQQPQHPVKTSHNLHPDPTPSDHSTAAAAPREDITQPSS</sequence>
<evidence type="ECO:0008006" key="4">
    <source>
        <dbReference type="Google" id="ProtNLM"/>
    </source>
</evidence>
<gene>
    <name evidence="2" type="ORF">RRG08_006778</name>
</gene>
<proteinExistence type="predicted"/>
<reference evidence="2" key="1">
    <citation type="journal article" date="2023" name="G3 (Bethesda)">
        <title>A reference genome for the long-term kleptoplast-retaining sea slug Elysia crispata morphotype clarki.</title>
        <authorList>
            <person name="Eastman K.E."/>
            <person name="Pendleton A.L."/>
            <person name="Shaikh M.A."/>
            <person name="Suttiyut T."/>
            <person name="Ogas R."/>
            <person name="Tomko P."/>
            <person name="Gavelis G."/>
            <person name="Widhalm J.R."/>
            <person name="Wisecaver J.H."/>
        </authorList>
    </citation>
    <scope>NUCLEOTIDE SEQUENCE</scope>
    <source>
        <strain evidence="2">ECLA1</strain>
    </source>
</reference>
<organism evidence="2 3">
    <name type="scientific">Elysia crispata</name>
    <name type="common">lettuce slug</name>
    <dbReference type="NCBI Taxonomy" id="231223"/>
    <lineage>
        <taxon>Eukaryota</taxon>
        <taxon>Metazoa</taxon>
        <taxon>Spiralia</taxon>
        <taxon>Lophotrochozoa</taxon>
        <taxon>Mollusca</taxon>
        <taxon>Gastropoda</taxon>
        <taxon>Heterobranchia</taxon>
        <taxon>Euthyneura</taxon>
        <taxon>Panpulmonata</taxon>
        <taxon>Sacoglossa</taxon>
        <taxon>Placobranchoidea</taxon>
        <taxon>Plakobranchidae</taxon>
        <taxon>Elysia</taxon>
    </lineage>
</organism>
<feature type="region of interest" description="Disordered" evidence="1">
    <location>
        <begin position="1"/>
        <end position="96"/>
    </location>
</feature>
<feature type="compositionally biased region" description="Basic residues" evidence="1">
    <location>
        <begin position="458"/>
        <end position="467"/>
    </location>
</feature>
<dbReference type="InterPro" id="IPR052789">
    <property type="entry name" value="SSUH2_homolog"/>
</dbReference>
<dbReference type="AlphaFoldDB" id="A0AAE0YD54"/>
<feature type="compositionally biased region" description="Basic and acidic residues" evidence="1">
    <location>
        <begin position="498"/>
        <end position="507"/>
    </location>
</feature>
<name>A0AAE0YD54_9GAST</name>
<dbReference type="EMBL" id="JAWDGP010006497">
    <property type="protein sequence ID" value="KAK3739911.1"/>
    <property type="molecule type" value="Genomic_DNA"/>
</dbReference>
<dbReference type="Proteomes" id="UP001283361">
    <property type="component" value="Unassembled WGS sequence"/>
</dbReference>
<feature type="compositionally biased region" description="Polar residues" evidence="1">
    <location>
        <begin position="472"/>
        <end position="481"/>
    </location>
</feature>
<protein>
    <recommendedName>
        <fullName evidence="4">Protein SSUH2 homolog</fullName>
    </recommendedName>
</protein>
<dbReference type="PANTHER" id="PTHR48465">
    <property type="entry name" value="PROTEIN SSUH2 HOMOLOG"/>
    <property type="match status" value="1"/>
</dbReference>
<keyword evidence="3" id="KW-1185">Reference proteome</keyword>